<proteinExistence type="predicted"/>
<evidence type="ECO:0000313" key="1">
    <source>
        <dbReference type="EMBL" id="KAJ9117867.1"/>
    </source>
</evidence>
<protein>
    <submittedName>
        <fullName evidence="1">Uncharacterized protein</fullName>
    </submittedName>
</protein>
<comment type="caution">
    <text evidence="1">The sequence shown here is derived from an EMBL/GenBank/DDBJ whole genome shotgun (WGS) entry which is preliminary data.</text>
</comment>
<dbReference type="Proteomes" id="UP001230649">
    <property type="component" value="Unassembled WGS sequence"/>
</dbReference>
<accession>A0ACC2X3K8</accession>
<organism evidence="1 2">
    <name type="scientific">Naganishia adeliensis</name>
    <dbReference type="NCBI Taxonomy" id="92952"/>
    <lineage>
        <taxon>Eukaryota</taxon>
        <taxon>Fungi</taxon>
        <taxon>Dikarya</taxon>
        <taxon>Basidiomycota</taxon>
        <taxon>Agaricomycotina</taxon>
        <taxon>Tremellomycetes</taxon>
        <taxon>Filobasidiales</taxon>
        <taxon>Filobasidiaceae</taxon>
        <taxon>Naganishia</taxon>
    </lineage>
</organism>
<reference evidence="1" key="1">
    <citation type="submission" date="2023-04" db="EMBL/GenBank/DDBJ databases">
        <title>Draft Genome sequencing of Naganishia species isolated from polar environments using Oxford Nanopore Technology.</title>
        <authorList>
            <person name="Leo P."/>
            <person name="Venkateswaran K."/>
        </authorList>
    </citation>
    <scope>NUCLEOTIDE SEQUENCE</scope>
    <source>
        <strain evidence="1">MNA-CCFEE 5262</strain>
    </source>
</reference>
<keyword evidence="2" id="KW-1185">Reference proteome</keyword>
<gene>
    <name evidence="1" type="ORF">QFC20_000148</name>
</gene>
<sequence length="457" mass="49811">MSKPLDVTHGVRPHFPALAANDFIFADNAGGSQILQSSIDAITRYLVTSNVQLGGGYPHSREAARQVDKGKEAAAVLTNVQGGTEQIVIGSSTTQLASNLGYACALAGKTRGLFEANDELSSLPQSTRLNLTIKYWLPTPLPDSDSPFALALSVSDLEPLLSANTRLVAFTAVSNLLGHRTHVKDAVQLIKSKCGGRAMTVVDCVAYAPHGRMDMQEWDCDAVLFSFYKLFGPHLSCLAISSSSPLSSTALQSLGHYFHPQTPAYKLAPGGAPYELQVGCHPILPYLLSLSNEDDADPAQRLVKAYERIQAHEKTLSERMLAYLLSEQARAKGVRVVGPETAQDRVPTISFVVIEQADSSGERVTYKKKVMSKDIVSRFDATQKIGIKYGHFYSTKVMLCLPLDTSVTPDNLVFDKSSAWQPQPDEDGVVRISFVHYNTLEEVDAIVEQLKKVLEEL</sequence>
<dbReference type="EMBL" id="JASBWS010000001">
    <property type="protein sequence ID" value="KAJ9117867.1"/>
    <property type="molecule type" value="Genomic_DNA"/>
</dbReference>
<name>A0ACC2X3K8_9TREE</name>
<evidence type="ECO:0000313" key="2">
    <source>
        <dbReference type="Proteomes" id="UP001230649"/>
    </source>
</evidence>